<feature type="domain" description="USP" evidence="8">
    <location>
        <begin position="36"/>
        <end position="307"/>
    </location>
</feature>
<dbReference type="Gene3D" id="3.90.70.10">
    <property type="entry name" value="Cysteine proteinases"/>
    <property type="match status" value="1"/>
</dbReference>
<dbReference type="AlphaFoldDB" id="D8M1Q5"/>
<evidence type="ECO:0000313" key="9">
    <source>
        <dbReference type="EMBL" id="CBK21994.2"/>
    </source>
</evidence>
<keyword evidence="5" id="KW-0833">Ubl conjugation pathway</keyword>
<accession>D8M1Q5</accession>
<proteinExistence type="inferred from homology"/>
<evidence type="ECO:0000256" key="3">
    <source>
        <dbReference type="ARBA" id="ARBA00012759"/>
    </source>
</evidence>
<dbReference type="EMBL" id="FN668646">
    <property type="protein sequence ID" value="CBK21994.2"/>
    <property type="molecule type" value="Genomic_DNA"/>
</dbReference>
<evidence type="ECO:0000256" key="5">
    <source>
        <dbReference type="ARBA" id="ARBA00022786"/>
    </source>
</evidence>
<organism evidence="9">
    <name type="scientific">Blastocystis hominis</name>
    <dbReference type="NCBI Taxonomy" id="12968"/>
    <lineage>
        <taxon>Eukaryota</taxon>
        <taxon>Sar</taxon>
        <taxon>Stramenopiles</taxon>
        <taxon>Bigyra</taxon>
        <taxon>Opalozoa</taxon>
        <taxon>Opalinata</taxon>
        <taxon>Blastocystidae</taxon>
        <taxon>Blastocystis</taxon>
    </lineage>
</organism>
<dbReference type="MEROPS" id="C19.022"/>
<name>D8M1Q5_BLAHO</name>
<comment type="similarity">
    <text evidence="2">Belongs to the peptidase C19 family.</text>
</comment>
<evidence type="ECO:0000256" key="2">
    <source>
        <dbReference type="ARBA" id="ARBA00009085"/>
    </source>
</evidence>
<evidence type="ECO:0000256" key="4">
    <source>
        <dbReference type="ARBA" id="ARBA00022670"/>
    </source>
</evidence>
<dbReference type="GeneID" id="24919280"/>
<evidence type="ECO:0000256" key="6">
    <source>
        <dbReference type="ARBA" id="ARBA00022801"/>
    </source>
</evidence>
<dbReference type="PANTHER" id="PTHR21646">
    <property type="entry name" value="UBIQUITIN CARBOXYL-TERMINAL HYDROLASE"/>
    <property type="match status" value="1"/>
</dbReference>
<dbReference type="GO" id="GO:0004843">
    <property type="term" value="F:cysteine-type deubiquitinase activity"/>
    <property type="evidence" value="ECO:0007669"/>
    <property type="project" value="UniProtKB-EC"/>
</dbReference>
<dbReference type="InParanoid" id="D8M1Q5"/>
<keyword evidence="6" id="KW-0378">Hydrolase</keyword>
<evidence type="ECO:0000256" key="7">
    <source>
        <dbReference type="ARBA" id="ARBA00022807"/>
    </source>
</evidence>
<dbReference type="InterPro" id="IPR038765">
    <property type="entry name" value="Papain-like_cys_pep_sf"/>
</dbReference>
<dbReference type="InterPro" id="IPR050185">
    <property type="entry name" value="Ub_carboxyl-term_hydrolase"/>
</dbReference>
<sequence>MQPDWYSRYGNNTSADKYSPSYYSSSYSLTPRFGRTGLSNIGNTCYMNTALQCLSHCLQITQLLLSGEYKKFINKDNTSGSGGRVMNVYVDLLKRLWMGTSPYTSPADLKSVVEIYASQFQGYDQHDSQEFFIMFLDLLHEDMNKITKKPYIEYPVYTSFSPEQSSEMWSFHLQRNQSPIIDWFYGQTVTFVRCTECGEQRVRYEPFSFLTLPLPPEMTTVYINLMPGTLSGFSSSHPIPDHVFTTCKKSEKCSFLINEVAKACDVLPSQVVLVTYRSDTFTVLEESESISPNLSYGVRFLAYLVMP</sequence>
<dbReference type="OrthoDB" id="292964at2759"/>
<dbReference type="SUPFAM" id="SSF54001">
    <property type="entry name" value="Cysteine proteinases"/>
    <property type="match status" value="1"/>
</dbReference>
<gene>
    <name evidence="9" type="ORF">GSBLH_T00002073001</name>
</gene>
<dbReference type="Proteomes" id="UP000008312">
    <property type="component" value="Unassembled WGS sequence"/>
</dbReference>
<keyword evidence="4" id="KW-0645">Protease</keyword>
<reference evidence="9" key="1">
    <citation type="submission" date="2010-02" db="EMBL/GenBank/DDBJ databases">
        <title>Sequencing and annotation of the Blastocystis hominis genome.</title>
        <authorList>
            <person name="Wincker P."/>
        </authorList>
    </citation>
    <scope>NUCLEOTIDE SEQUENCE</scope>
    <source>
        <strain evidence="9">Singapore isolate B</strain>
    </source>
</reference>
<evidence type="ECO:0000259" key="8">
    <source>
        <dbReference type="PROSITE" id="PS50235"/>
    </source>
</evidence>
<evidence type="ECO:0000256" key="1">
    <source>
        <dbReference type="ARBA" id="ARBA00000707"/>
    </source>
</evidence>
<dbReference type="InterPro" id="IPR001394">
    <property type="entry name" value="Peptidase_C19_UCH"/>
</dbReference>
<evidence type="ECO:0000313" key="10">
    <source>
        <dbReference type="Proteomes" id="UP000008312"/>
    </source>
</evidence>
<dbReference type="CDD" id="cd02257">
    <property type="entry name" value="Peptidase_C19"/>
    <property type="match status" value="1"/>
</dbReference>
<keyword evidence="7" id="KW-0788">Thiol protease</keyword>
<dbReference type="GO" id="GO:0016579">
    <property type="term" value="P:protein deubiquitination"/>
    <property type="evidence" value="ECO:0007669"/>
    <property type="project" value="InterPro"/>
</dbReference>
<dbReference type="PROSITE" id="PS50235">
    <property type="entry name" value="USP_3"/>
    <property type="match status" value="1"/>
</dbReference>
<dbReference type="GO" id="GO:0006508">
    <property type="term" value="P:proteolysis"/>
    <property type="evidence" value="ECO:0007669"/>
    <property type="project" value="UniProtKB-KW"/>
</dbReference>
<keyword evidence="10" id="KW-1185">Reference proteome</keyword>
<dbReference type="EC" id="3.4.19.12" evidence="3"/>
<dbReference type="InterPro" id="IPR028889">
    <property type="entry name" value="USP"/>
</dbReference>
<dbReference type="OMA" id="GSTQHIC"/>
<protein>
    <recommendedName>
        <fullName evidence="3">ubiquitinyl hydrolase 1</fullName>
        <ecNumber evidence="3">3.4.19.12</ecNumber>
    </recommendedName>
</protein>
<dbReference type="Pfam" id="PF00443">
    <property type="entry name" value="UCH"/>
    <property type="match status" value="1"/>
</dbReference>
<dbReference type="PANTHER" id="PTHR21646:SF24">
    <property type="entry name" value="UBIQUITIN CARBOXYL-TERMINAL HYDROLASE"/>
    <property type="match status" value="1"/>
</dbReference>
<dbReference type="RefSeq" id="XP_012896042.1">
    <property type="nucleotide sequence ID" value="XM_013040588.1"/>
</dbReference>
<comment type="catalytic activity">
    <reaction evidence="1">
        <text>Thiol-dependent hydrolysis of ester, thioester, amide, peptide and isopeptide bonds formed by the C-terminal Gly of ubiquitin (a 76-residue protein attached to proteins as an intracellular targeting signal).</text>
        <dbReference type="EC" id="3.4.19.12"/>
    </reaction>
</comment>